<dbReference type="SUPFAM" id="SSF54106">
    <property type="entry name" value="LysM domain"/>
    <property type="match status" value="1"/>
</dbReference>
<dbReference type="InterPro" id="IPR045361">
    <property type="entry name" value="CIS_tube_prot_N"/>
</dbReference>
<dbReference type="InterPro" id="IPR036779">
    <property type="entry name" value="LysM_dom_sf"/>
</dbReference>
<accession>A0A0V7ZVL0</accession>
<dbReference type="CDD" id="cd00118">
    <property type="entry name" value="LysM"/>
    <property type="match status" value="1"/>
</dbReference>
<dbReference type="Gene3D" id="3.10.350.10">
    <property type="entry name" value="LysM domain"/>
    <property type="match status" value="1"/>
</dbReference>
<dbReference type="AlphaFoldDB" id="A0A0V7ZVL0"/>
<reference evidence="2 3" key="1">
    <citation type="journal article" date="2015" name="Genome Announc.">
        <title>Draft Genome of the Euendolithic (true boring) Cyanobacterium Mastigocoleus testarum strain BC008.</title>
        <authorList>
            <person name="Guida B.S."/>
            <person name="Garcia-Pichel F."/>
        </authorList>
    </citation>
    <scope>NUCLEOTIDE SEQUENCE [LARGE SCALE GENOMIC DNA]</scope>
    <source>
        <strain evidence="2 3">BC008</strain>
    </source>
</reference>
<keyword evidence="3" id="KW-1185">Reference proteome</keyword>
<dbReference type="SMART" id="SM00257">
    <property type="entry name" value="LysM"/>
    <property type="match status" value="1"/>
</dbReference>
<organism evidence="2 3">
    <name type="scientific">Mastigocoleus testarum BC008</name>
    <dbReference type="NCBI Taxonomy" id="371196"/>
    <lineage>
        <taxon>Bacteria</taxon>
        <taxon>Bacillati</taxon>
        <taxon>Cyanobacteriota</taxon>
        <taxon>Cyanophyceae</taxon>
        <taxon>Nostocales</taxon>
        <taxon>Hapalosiphonaceae</taxon>
        <taxon>Mastigocoleus</taxon>
    </lineage>
</organism>
<dbReference type="Pfam" id="PF19266">
    <property type="entry name" value="CIS_tube"/>
    <property type="match status" value="1"/>
</dbReference>
<evidence type="ECO:0000313" key="3">
    <source>
        <dbReference type="Proteomes" id="UP000053372"/>
    </source>
</evidence>
<proteinExistence type="predicted"/>
<sequence length="230" mass="25992">MALEKLSIKIETSTGLYKDEVKVLFNPNQLSYSRSGGKLNTHGQLIGSDDPTTLSVDLFFDTTIKDTNRGLQPTTLEMLNPFGYYTPKNVEEFTAPIYNLTQKKGVFDPARPPLCQLYWGKQGWFSKKLIFQGFLQQVTKTVTQFLEDGTPVRATLSCTFIEWEQPETTKKEINPIDDPIRIVKQGETLSSIAAEEYNDPSLWRIIAETNNLNNPRKIKAGQSLTIPPLN</sequence>
<feature type="domain" description="LysM" evidence="1">
    <location>
        <begin position="179"/>
        <end position="226"/>
    </location>
</feature>
<dbReference type="RefSeq" id="WP_027843380.1">
    <property type="nucleotide sequence ID" value="NZ_LMTZ01000055.1"/>
</dbReference>
<dbReference type="Pfam" id="PF01476">
    <property type="entry name" value="LysM"/>
    <property type="match status" value="1"/>
</dbReference>
<dbReference type="OrthoDB" id="9815939at2"/>
<gene>
    <name evidence="2" type="ORF">BC008_33910</name>
</gene>
<evidence type="ECO:0000313" key="2">
    <source>
        <dbReference type="EMBL" id="KST68643.1"/>
    </source>
</evidence>
<dbReference type="PROSITE" id="PS51782">
    <property type="entry name" value="LYSM"/>
    <property type="match status" value="1"/>
</dbReference>
<comment type="caution">
    <text evidence="2">The sequence shown here is derived from an EMBL/GenBank/DDBJ whole genome shotgun (WGS) entry which is preliminary data.</text>
</comment>
<dbReference type="EMBL" id="LMTZ01000055">
    <property type="protein sequence ID" value="KST68643.1"/>
    <property type="molecule type" value="Genomic_DNA"/>
</dbReference>
<dbReference type="InterPro" id="IPR018392">
    <property type="entry name" value="LysM"/>
</dbReference>
<protein>
    <recommendedName>
        <fullName evidence="1">LysM domain-containing protein</fullName>
    </recommendedName>
</protein>
<name>A0A0V7ZVL0_9CYAN</name>
<evidence type="ECO:0000259" key="1">
    <source>
        <dbReference type="PROSITE" id="PS51782"/>
    </source>
</evidence>
<dbReference type="Proteomes" id="UP000053372">
    <property type="component" value="Unassembled WGS sequence"/>
</dbReference>